<dbReference type="InterPro" id="IPR006171">
    <property type="entry name" value="TOPRIM_dom"/>
</dbReference>
<dbReference type="Proteomes" id="UP000077037">
    <property type="component" value="Unassembled WGS sequence"/>
</dbReference>
<dbReference type="AlphaFoldDB" id="A0A157QQ03"/>
<dbReference type="GO" id="GO:0003677">
    <property type="term" value="F:DNA binding"/>
    <property type="evidence" value="ECO:0007669"/>
    <property type="project" value="InterPro"/>
</dbReference>
<sequence>MYAMKHNPAMAAWFSRLKNDIDLHDLAERLGLQRNGQRGNYHSPHHKDKNASLSIFDEGRGWKDWSSDDGGSCIDLVQYCMPAQAQTPLEAAKLLGRWYGIAPPAPDGQGRPQRAEKTQAEFIADRSMADPAPAARYLTGRGIAPAVIERAIRNRAVGWNVWRSTKVPPATPGHGGPAAAFIVRNPQTTGVVAVDLRYEDADLNGGIKTQCQGEKLGYYWCSDPRALRKAHTVIITESPINALSVETAALPEGTASLAIRGTANVPHIDWSFLRGKRVLIGLDHNDPVNPRTGQRPGLAAAWQLSEILTAQDVGSMFIDMQDWDEGEDINDVLKQHGAQELGKRLRVLESWLIPGMPGGGRMDGTRRVFLPGHDFGVYWRYRVKDDFTQYVEKFKDDADDDGDSTRSETLGDLCSFRVAGFSRLRIQSHLATINGGADTQPETVFGVSAQVPRHGAVLQREVVNDDRLYNLEWWRGKFGHIWKPGEFARMVNVLERTAHLGARDVVNFVGLAWRAGELAALEGNDCYFVEPQKQCLYYNMSFPRGPQADAARVIQAYQETFQDNAAAIGVVWALGAHLKAILGFYPHLQMQAEKGSGKSKLLESMQASLAFQVLSGQMLKTDHRRRASVSYTTHPVGWDEFSKLPKQVLSDIDGLLQSTYRFEFTRVGAALTPYLMCAPVLLAGEEVDVESLQSKIVRTSLSVAKQGPMLPHDLPQFPVWDWLRFIAAQPPAEIRELHARYLAMCQARGRADAKDATANRMKENYAALLAAWDLLCRFAGIDVGQGGFIEDLLTEMNVHIAETNGTRLPWVWIMEILLSEIEARRYDYPYTWDKVQTDAGDETLLYLRPNHVMDHLSTASHLRAKFDALPVKTGRIFKQQLLQSGVVATINGKLVEDADRIIRGQRTARLTAIRLAKLEQLGLYATPFVPGELPHPQ</sequence>
<organism evidence="8 9">
    <name type="scientific">Bordetella ansorpii</name>
    <dbReference type="NCBI Taxonomy" id="288768"/>
    <lineage>
        <taxon>Bacteria</taxon>
        <taxon>Pseudomonadati</taxon>
        <taxon>Pseudomonadota</taxon>
        <taxon>Betaproteobacteria</taxon>
        <taxon>Burkholderiales</taxon>
        <taxon>Alcaligenaceae</taxon>
        <taxon>Bordetella</taxon>
    </lineage>
</organism>
<dbReference type="GO" id="GO:1990077">
    <property type="term" value="C:primosome complex"/>
    <property type="evidence" value="ECO:0007669"/>
    <property type="project" value="UniProtKB-KW"/>
</dbReference>
<accession>A0A157QQ03</accession>
<keyword evidence="3" id="KW-0808">Transferase</keyword>
<dbReference type="Gene3D" id="3.90.580.10">
    <property type="entry name" value="Zinc finger, CHC2-type domain"/>
    <property type="match status" value="1"/>
</dbReference>
<gene>
    <name evidence="8" type="ORF">SAMEA1982600_03837</name>
</gene>
<evidence type="ECO:0000256" key="4">
    <source>
        <dbReference type="ARBA" id="ARBA00022695"/>
    </source>
</evidence>
<dbReference type="GO" id="GO:0008270">
    <property type="term" value="F:zinc ion binding"/>
    <property type="evidence" value="ECO:0007669"/>
    <property type="project" value="InterPro"/>
</dbReference>
<dbReference type="Pfam" id="PF13362">
    <property type="entry name" value="Toprim_3"/>
    <property type="match status" value="1"/>
</dbReference>
<dbReference type="GO" id="GO:0016779">
    <property type="term" value="F:nucleotidyltransferase activity"/>
    <property type="evidence" value="ECO:0007669"/>
    <property type="project" value="UniProtKB-KW"/>
</dbReference>
<keyword evidence="2" id="KW-0639">Primosome</keyword>
<evidence type="ECO:0000256" key="1">
    <source>
        <dbReference type="ARBA" id="ARBA00022478"/>
    </source>
</evidence>
<evidence type="ECO:0000256" key="5">
    <source>
        <dbReference type="ARBA" id="ARBA00022705"/>
    </source>
</evidence>
<dbReference type="Gene3D" id="3.40.1360.10">
    <property type="match status" value="1"/>
</dbReference>
<reference evidence="8 9" key="1">
    <citation type="submission" date="2016-03" db="EMBL/GenBank/DDBJ databases">
        <authorList>
            <consortium name="Pathogen Informatics"/>
        </authorList>
    </citation>
    <scope>NUCLEOTIDE SEQUENCE [LARGE SCALE GENOMIC DNA]</scope>
    <source>
        <strain evidence="8 9">NCTC13364</strain>
    </source>
</reference>
<name>A0A157QQ03_9BORD</name>
<dbReference type="InterPro" id="IPR036977">
    <property type="entry name" value="DNA_primase_Znf_CHC2"/>
</dbReference>
<dbReference type="EMBL" id="FKBS01000025">
    <property type="protein sequence ID" value="SAI47646.1"/>
    <property type="molecule type" value="Genomic_DNA"/>
</dbReference>
<evidence type="ECO:0000256" key="6">
    <source>
        <dbReference type="ARBA" id="ARBA00023163"/>
    </source>
</evidence>
<dbReference type="CDD" id="cd01029">
    <property type="entry name" value="TOPRIM_primases"/>
    <property type="match status" value="1"/>
</dbReference>
<keyword evidence="6" id="KW-0804">Transcription</keyword>
<dbReference type="GO" id="GO:0006269">
    <property type="term" value="P:DNA replication, synthesis of primer"/>
    <property type="evidence" value="ECO:0007669"/>
    <property type="project" value="UniProtKB-KW"/>
</dbReference>
<evidence type="ECO:0000256" key="3">
    <source>
        <dbReference type="ARBA" id="ARBA00022679"/>
    </source>
</evidence>
<evidence type="ECO:0000313" key="8">
    <source>
        <dbReference type="EMBL" id="SAI47646.1"/>
    </source>
</evidence>
<evidence type="ECO:0000259" key="7">
    <source>
        <dbReference type="Pfam" id="PF13362"/>
    </source>
</evidence>
<keyword evidence="4" id="KW-0548">Nucleotidyltransferase</keyword>
<feature type="domain" description="Toprim" evidence="7">
    <location>
        <begin position="233"/>
        <end position="338"/>
    </location>
</feature>
<evidence type="ECO:0000256" key="2">
    <source>
        <dbReference type="ARBA" id="ARBA00022515"/>
    </source>
</evidence>
<keyword evidence="1" id="KW-0240">DNA-directed RNA polymerase</keyword>
<dbReference type="SUPFAM" id="SSF57783">
    <property type="entry name" value="Zinc beta-ribbon"/>
    <property type="match status" value="1"/>
</dbReference>
<dbReference type="GO" id="GO:0000428">
    <property type="term" value="C:DNA-directed RNA polymerase complex"/>
    <property type="evidence" value="ECO:0007669"/>
    <property type="project" value="UniProtKB-KW"/>
</dbReference>
<dbReference type="InterPro" id="IPR034154">
    <property type="entry name" value="TOPRIM_DnaG/twinkle"/>
</dbReference>
<keyword evidence="5" id="KW-0235">DNA replication</keyword>
<protein>
    <submittedName>
        <fullName evidence="8">DNA primase (Bacterial type)</fullName>
    </submittedName>
</protein>
<proteinExistence type="predicted"/>
<evidence type="ECO:0000313" key="9">
    <source>
        <dbReference type="Proteomes" id="UP000077037"/>
    </source>
</evidence>